<dbReference type="GO" id="GO:0005975">
    <property type="term" value="P:carbohydrate metabolic process"/>
    <property type="evidence" value="ECO:0007669"/>
    <property type="project" value="InterPro"/>
</dbReference>
<dbReference type="OrthoDB" id="5815225at2759"/>
<keyword evidence="2" id="KW-0808">Transferase</keyword>
<keyword evidence="1" id="KW-0328">Glycosyltransferase</keyword>
<dbReference type="GO" id="GO:0016020">
    <property type="term" value="C:membrane"/>
    <property type="evidence" value="ECO:0007669"/>
    <property type="project" value="InterPro"/>
</dbReference>
<keyword evidence="3" id="KW-0812">Transmembrane</keyword>
<dbReference type="GO" id="GO:0008107">
    <property type="term" value="F:galactoside 2-alpha-L-fucosyltransferase activity"/>
    <property type="evidence" value="ECO:0007669"/>
    <property type="project" value="InterPro"/>
</dbReference>
<reference evidence="4 5" key="1">
    <citation type="submission" date="2020-08" db="EMBL/GenBank/DDBJ databases">
        <authorList>
            <person name="Koutsovoulos G."/>
            <person name="Danchin GJ E."/>
        </authorList>
    </citation>
    <scope>NUCLEOTIDE SEQUENCE [LARGE SCALE GENOMIC DNA]</scope>
</reference>
<evidence type="ECO:0000256" key="3">
    <source>
        <dbReference type="SAM" id="Phobius"/>
    </source>
</evidence>
<accession>A0A6V7X2P1</accession>
<evidence type="ECO:0000313" key="5">
    <source>
        <dbReference type="Proteomes" id="UP000580250"/>
    </source>
</evidence>
<evidence type="ECO:0000256" key="1">
    <source>
        <dbReference type="ARBA" id="ARBA00022676"/>
    </source>
</evidence>
<dbReference type="InterPro" id="IPR052501">
    <property type="entry name" value="Alpha-1-2_FucT"/>
</dbReference>
<evidence type="ECO:0000313" key="4">
    <source>
        <dbReference type="EMBL" id="CAD2193554.1"/>
    </source>
</evidence>
<dbReference type="Proteomes" id="UP000580250">
    <property type="component" value="Unassembled WGS sequence"/>
</dbReference>
<gene>
    <name evidence="4" type="ORF">MENT_LOCUS46513</name>
</gene>
<dbReference type="InterPro" id="IPR002516">
    <property type="entry name" value="Glyco_trans_11"/>
</dbReference>
<organism evidence="4 5">
    <name type="scientific">Meloidogyne enterolobii</name>
    <name type="common">Root-knot nematode worm</name>
    <name type="synonym">Meloidogyne mayaguensis</name>
    <dbReference type="NCBI Taxonomy" id="390850"/>
    <lineage>
        <taxon>Eukaryota</taxon>
        <taxon>Metazoa</taxon>
        <taxon>Ecdysozoa</taxon>
        <taxon>Nematoda</taxon>
        <taxon>Chromadorea</taxon>
        <taxon>Rhabditida</taxon>
        <taxon>Tylenchina</taxon>
        <taxon>Tylenchomorpha</taxon>
        <taxon>Tylenchoidea</taxon>
        <taxon>Meloidogynidae</taxon>
        <taxon>Meloidogyninae</taxon>
        <taxon>Meloidogyne</taxon>
    </lineage>
</organism>
<keyword evidence="3" id="KW-0472">Membrane</keyword>
<feature type="transmembrane region" description="Helical" evidence="3">
    <location>
        <begin position="316"/>
        <end position="341"/>
    </location>
</feature>
<proteinExistence type="predicted"/>
<keyword evidence="3" id="KW-1133">Transmembrane helix</keyword>
<protein>
    <submittedName>
        <fullName evidence="4">Uncharacterized protein</fullName>
    </submittedName>
</protein>
<sequence>MNFTRKIIRTIRFILIAFVILLLADFFNGENNNNKNIQNSKIKQLLFYESENIIFNKKIEIHYLLKSFPSPNNIKTKYLLMQIPKYWNGDCGGLANQMWRFAVLYSLAKSIGRFPGISYTNTWTCEKLNSPREIENTFPIFHAVRYFFDVEGIDNSFYDRTFEDDCCKYYNPKILNKYKSKYLIIAPPPQSPKYFYKIENEIKELFTFSKNVQRRVDKRIENLFKDDNSHKFCVFTRRGDFIKPEWKEWHKATDKEFTEKAIEFIIENELKSENTNAISIVLLGEDKVFLSQLTITNKSKNVYIPESMKRGEDMCFAITICNTLLITASSSTFGWWIGYLLKQRNAKVYFDADFSNSIYKKDNYPSSWIPLIYNNKLKKKENK</sequence>
<dbReference type="PANTHER" id="PTHR22898">
    <property type="entry name" value="UNCHARACTERIZED GLYCOSOL TRANSFERASE-RELATED"/>
    <property type="match status" value="1"/>
</dbReference>
<dbReference type="EMBL" id="CAJEWN010001039">
    <property type="protein sequence ID" value="CAD2193554.1"/>
    <property type="molecule type" value="Genomic_DNA"/>
</dbReference>
<comment type="caution">
    <text evidence="4">The sequence shown here is derived from an EMBL/GenBank/DDBJ whole genome shotgun (WGS) entry which is preliminary data.</text>
</comment>
<evidence type="ECO:0000256" key="2">
    <source>
        <dbReference type="ARBA" id="ARBA00022679"/>
    </source>
</evidence>
<name>A0A6V7X2P1_MELEN</name>
<dbReference type="PANTHER" id="PTHR22898:SF3">
    <property type="entry name" value="ALPHA-1,2-FUCOSYLTRANSFERASE-RELATED"/>
    <property type="match status" value="1"/>
</dbReference>
<dbReference type="Pfam" id="PF01531">
    <property type="entry name" value="Glyco_transf_11"/>
    <property type="match status" value="1"/>
</dbReference>
<dbReference type="AlphaFoldDB" id="A0A6V7X2P1"/>